<gene>
    <name evidence="1" type="ORF">MNB_SUP05-6-510</name>
</gene>
<dbReference type="AlphaFoldDB" id="A0A1W1DHV1"/>
<protein>
    <submittedName>
        <fullName evidence="1">Uncharacterized protein</fullName>
    </submittedName>
</protein>
<sequence length="54" mass="6008">MFNFCFLTHNNNKQIINPISILEATAKLKSEPSVDHTMASGVVDQMATTDRKAK</sequence>
<dbReference type="EMBL" id="FPHV01000002">
    <property type="protein sequence ID" value="SFV80732.1"/>
    <property type="molecule type" value="Genomic_DNA"/>
</dbReference>
<reference evidence="1" key="1">
    <citation type="submission" date="2016-10" db="EMBL/GenBank/DDBJ databases">
        <authorList>
            <person name="de Groot N.N."/>
        </authorList>
    </citation>
    <scope>NUCLEOTIDE SEQUENCE</scope>
</reference>
<proteinExistence type="predicted"/>
<evidence type="ECO:0000313" key="1">
    <source>
        <dbReference type="EMBL" id="SFV80732.1"/>
    </source>
</evidence>
<organism evidence="1">
    <name type="scientific">hydrothermal vent metagenome</name>
    <dbReference type="NCBI Taxonomy" id="652676"/>
    <lineage>
        <taxon>unclassified sequences</taxon>
        <taxon>metagenomes</taxon>
        <taxon>ecological metagenomes</taxon>
    </lineage>
</organism>
<accession>A0A1W1DHV1</accession>
<name>A0A1W1DHV1_9ZZZZ</name>